<evidence type="ECO:0000256" key="1">
    <source>
        <dbReference type="SAM" id="MobiDB-lite"/>
    </source>
</evidence>
<gene>
    <name evidence="2" type="ORF">WICANDRAFT_94971</name>
</gene>
<reference evidence="2 3" key="1">
    <citation type="journal article" date="2016" name="Proc. Natl. Acad. Sci. U.S.A.">
        <title>Comparative genomics of biotechnologically important yeasts.</title>
        <authorList>
            <person name="Riley R."/>
            <person name="Haridas S."/>
            <person name="Wolfe K.H."/>
            <person name="Lopes M.R."/>
            <person name="Hittinger C.T."/>
            <person name="Goeker M."/>
            <person name="Salamov A.A."/>
            <person name="Wisecaver J.H."/>
            <person name="Long T.M."/>
            <person name="Calvey C.H."/>
            <person name="Aerts A.L."/>
            <person name="Barry K.W."/>
            <person name="Choi C."/>
            <person name="Clum A."/>
            <person name="Coughlan A.Y."/>
            <person name="Deshpande S."/>
            <person name="Douglass A.P."/>
            <person name="Hanson S.J."/>
            <person name="Klenk H.-P."/>
            <person name="LaButti K.M."/>
            <person name="Lapidus A."/>
            <person name="Lindquist E.A."/>
            <person name="Lipzen A.M."/>
            <person name="Meier-Kolthoff J.P."/>
            <person name="Ohm R.A."/>
            <person name="Otillar R.P."/>
            <person name="Pangilinan J.L."/>
            <person name="Peng Y."/>
            <person name="Rokas A."/>
            <person name="Rosa C.A."/>
            <person name="Scheuner C."/>
            <person name="Sibirny A.A."/>
            <person name="Slot J.C."/>
            <person name="Stielow J.B."/>
            <person name="Sun H."/>
            <person name="Kurtzman C.P."/>
            <person name="Blackwell M."/>
            <person name="Grigoriev I.V."/>
            <person name="Jeffries T.W."/>
        </authorList>
    </citation>
    <scope>NUCLEOTIDE SEQUENCE [LARGE SCALE GENOMIC DNA]</scope>
    <source>
        <strain evidence="3">ATCC 58044 / CBS 1984 / NCYC 433 / NRRL Y-366-8</strain>
    </source>
</reference>
<feature type="region of interest" description="Disordered" evidence="1">
    <location>
        <begin position="160"/>
        <end position="184"/>
    </location>
</feature>
<dbReference type="AlphaFoldDB" id="A0A1E3NXM2"/>
<organism evidence="2 3">
    <name type="scientific">Wickerhamomyces anomalus (strain ATCC 58044 / CBS 1984 / NCYC 433 / NRRL Y-366-8)</name>
    <name type="common">Yeast</name>
    <name type="synonym">Hansenula anomala</name>
    <dbReference type="NCBI Taxonomy" id="683960"/>
    <lineage>
        <taxon>Eukaryota</taxon>
        <taxon>Fungi</taxon>
        <taxon>Dikarya</taxon>
        <taxon>Ascomycota</taxon>
        <taxon>Saccharomycotina</taxon>
        <taxon>Saccharomycetes</taxon>
        <taxon>Phaffomycetales</taxon>
        <taxon>Wickerhamomycetaceae</taxon>
        <taxon>Wickerhamomyces</taxon>
    </lineage>
</organism>
<keyword evidence="3" id="KW-1185">Reference proteome</keyword>
<protein>
    <submittedName>
        <fullName evidence="2">Uncharacterized protein</fullName>
    </submittedName>
</protein>
<feature type="compositionally biased region" description="Low complexity" evidence="1">
    <location>
        <begin position="175"/>
        <end position="184"/>
    </location>
</feature>
<dbReference type="GeneID" id="30203721"/>
<feature type="region of interest" description="Disordered" evidence="1">
    <location>
        <begin position="25"/>
        <end position="67"/>
    </location>
</feature>
<feature type="compositionally biased region" description="Low complexity" evidence="1">
    <location>
        <begin position="33"/>
        <end position="53"/>
    </location>
</feature>
<proteinExistence type="predicted"/>
<name>A0A1E3NXM2_WICAA</name>
<dbReference type="Proteomes" id="UP000094112">
    <property type="component" value="Unassembled WGS sequence"/>
</dbReference>
<evidence type="ECO:0000313" key="3">
    <source>
        <dbReference type="Proteomes" id="UP000094112"/>
    </source>
</evidence>
<sequence>MHRSSSHIGSLHDYKPKKLWKSIVSKDSTNSENSLSRTLSRSASTHTTHSNNNAKKRSSMIISEPTSIRSNGMKRLSTISGFNLLDNTTDLSIDPKERDFYSKLSSNNRHQSVYLQDENQDDADDSESIHFINMDHDTNQEIDTLSSALEDYKIFTTSKASNTNNHQENRKESRMSSLPSFSSTSTIDSQISVLHVSNSLWIGSTISDLEEEDNLTKAEEEVDYFKEFDSENLFRYADNDNERTHRTSLIFV</sequence>
<accession>A0A1E3NXM2</accession>
<evidence type="ECO:0000313" key="2">
    <source>
        <dbReference type="EMBL" id="ODQ57908.1"/>
    </source>
</evidence>
<dbReference type="OrthoDB" id="10586855at2759"/>
<dbReference type="RefSeq" id="XP_019037115.1">
    <property type="nucleotide sequence ID" value="XM_019186475.1"/>
</dbReference>
<dbReference type="EMBL" id="KV454212">
    <property type="protein sequence ID" value="ODQ57908.1"/>
    <property type="molecule type" value="Genomic_DNA"/>
</dbReference>